<dbReference type="RefSeq" id="WP_147141658.1">
    <property type="nucleotide sequence ID" value="NZ_AP019563.1"/>
</dbReference>
<accession>A0A510G6I6</accession>
<proteinExistence type="inferred from homology"/>
<dbReference type="InterPro" id="IPR005031">
    <property type="entry name" value="COQ10_START"/>
</dbReference>
<evidence type="ECO:0000259" key="2">
    <source>
        <dbReference type="Pfam" id="PF03364"/>
    </source>
</evidence>
<dbReference type="InterPro" id="IPR044996">
    <property type="entry name" value="COQ10-like"/>
</dbReference>
<gene>
    <name evidence="3" type="primary">ratA</name>
    <name evidence="3" type="ORF">RAS_02720</name>
</gene>
<protein>
    <submittedName>
        <fullName evidence="3">Ribosome association toxin RatA</fullName>
    </submittedName>
</protein>
<evidence type="ECO:0000256" key="1">
    <source>
        <dbReference type="ARBA" id="ARBA00008918"/>
    </source>
</evidence>
<dbReference type="PANTHER" id="PTHR12901">
    <property type="entry name" value="SPERM PROTEIN HOMOLOG"/>
    <property type="match status" value="1"/>
</dbReference>
<dbReference type="Gene3D" id="3.30.530.20">
    <property type="match status" value="1"/>
</dbReference>
<organism evidence="3 4">
    <name type="scientific">Rickettsia asiatica</name>
    <dbReference type="NCBI Taxonomy" id="238800"/>
    <lineage>
        <taxon>Bacteria</taxon>
        <taxon>Pseudomonadati</taxon>
        <taxon>Pseudomonadota</taxon>
        <taxon>Alphaproteobacteria</taxon>
        <taxon>Rickettsiales</taxon>
        <taxon>Rickettsiaceae</taxon>
        <taxon>Rickettsieae</taxon>
        <taxon>Rickettsia</taxon>
        <taxon>spotted fever group</taxon>
    </lineage>
</organism>
<sequence>MPSFEQIKVLPYKPQKLFDLVWDVESYPKFLPWCSAARIISEDIVNSVGFGYKERGAKPITNRRATSDDVGESKSIDYNNEIIAELVIQLKGFSEKYNSRVTSEITDDGIYLINTVAISGPFEYLKSTWQFVPCTAGTELKFFIDFKMKSVILDKLIGTYFTKATEKMIIAFEKRAKDVIR</sequence>
<evidence type="ECO:0000313" key="4">
    <source>
        <dbReference type="Proteomes" id="UP000321183"/>
    </source>
</evidence>
<keyword evidence="4" id="KW-1185">Reference proteome</keyword>
<dbReference type="NCBIfam" id="TIGR03774">
    <property type="entry name" value="RPE2"/>
    <property type="match status" value="1"/>
</dbReference>
<dbReference type="Pfam" id="PF03364">
    <property type="entry name" value="Polyketide_cyc"/>
    <property type="match status" value="1"/>
</dbReference>
<dbReference type="Proteomes" id="UP000321183">
    <property type="component" value="Chromosome"/>
</dbReference>
<dbReference type="AlphaFoldDB" id="A0A510G6I6"/>
<dbReference type="SUPFAM" id="SSF55961">
    <property type="entry name" value="Bet v1-like"/>
    <property type="match status" value="1"/>
</dbReference>
<dbReference type="GO" id="GO:0045333">
    <property type="term" value="P:cellular respiration"/>
    <property type="evidence" value="ECO:0007669"/>
    <property type="project" value="InterPro"/>
</dbReference>
<reference evidence="3 4" key="1">
    <citation type="submission" date="2019-04" db="EMBL/GenBank/DDBJ databases">
        <title>Draft genome sequence of Rickettsia asiatica Maytaro1284.</title>
        <authorList>
            <person name="Thu M."/>
            <person name="Qiu Y."/>
            <person name="Nakao R."/>
        </authorList>
    </citation>
    <scope>NUCLEOTIDE SEQUENCE [LARGE SCALE GENOMIC DNA]</scope>
    <source>
        <strain evidence="3 4">Maytaro1284</strain>
    </source>
</reference>
<name>A0A510G6I6_9RICK</name>
<dbReference type="EMBL" id="AP019563">
    <property type="protein sequence ID" value="BBJ31163.1"/>
    <property type="molecule type" value="Genomic_DNA"/>
</dbReference>
<evidence type="ECO:0000313" key="3">
    <source>
        <dbReference type="EMBL" id="BBJ31163.1"/>
    </source>
</evidence>
<comment type="similarity">
    <text evidence="1">Belongs to the ribosome association toxin RatA family.</text>
</comment>
<dbReference type="CDD" id="cd07813">
    <property type="entry name" value="COQ10p_like"/>
    <property type="match status" value="1"/>
</dbReference>
<feature type="domain" description="Coenzyme Q-binding protein COQ10 START" evidence="2">
    <location>
        <begin position="10"/>
        <end position="173"/>
    </location>
</feature>
<dbReference type="PANTHER" id="PTHR12901:SF10">
    <property type="entry name" value="COENZYME Q-BINDING PROTEIN COQ10, MITOCHONDRIAL"/>
    <property type="match status" value="1"/>
</dbReference>
<dbReference type="KEGG" id="ras:RAS_02720"/>
<dbReference type="GO" id="GO:0048039">
    <property type="term" value="F:ubiquinone binding"/>
    <property type="evidence" value="ECO:0007669"/>
    <property type="project" value="InterPro"/>
</dbReference>
<dbReference type="InterPro" id="IPR022436">
    <property type="entry name" value="RPE2"/>
</dbReference>
<dbReference type="InterPro" id="IPR023393">
    <property type="entry name" value="START-like_dom_sf"/>
</dbReference>